<dbReference type="Proteomes" id="UP001152798">
    <property type="component" value="Chromosome 7"/>
</dbReference>
<protein>
    <submittedName>
        <fullName evidence="1">Uncharacterized protein</fullName>
    </submittedName>
</protein>
<accession>A0A9P0MWV3</accession>
<reference evidence="1" key="1">
    <citation type="submission" date="2022-01" db="EMBL/GenBank/DDBJ databases">
        <authorList>
            <person name="King R."/>
        </authorList>
    </citation>
    <scope>NUCLEOTIDE SEQUENCE</scope>
</reference>
<evidence type="ECO:0000313" key="1">
    <source>
        <dbReference type="EMBL" id="CAH1407245.1"/>
    </source>
</evidence>
<name>A0A9P0MWV3_NEZVI</name>
<dbReference type="EMBL" id="OV725083">
    <property type="protein sequence ID" value="CAH1407245.1"/>
    <property type="molecule type" value="Genomic_DNA"/>
</dbReference>
<evidence type="ECO:0000313" key="2">
    <source>
        <dbReference type="Proteomes" id="UP001152798"/>
    </source>
</evidence>
<sequence length="78" mass="9068">MIHCGAIDQRDYPKFPTEPGFLYDQGRASDHYYAVLRQERDACLDSNSSLNLKKKIETRKETSGRLEQEEDLNINNCM</sequence>
<gene>
    <name evidence="1" type="ORF">NEZAVI_LOCUS15015</name>
</gene>
<keyword evidence="2" id="KW-1185">Reference proteome</keyword>
<organism evidence="1 2">
    <name type="scientific">Nezara viridula</name>
    <name type="common">Southern green stink bug</name>
    <name type="synonym">Cimex viridulus</name>
    <dbReference type="NCBI Taxonomy" id="85310"/>
    <lineage>
        <taxon>Eukaryota</taxon>
        <taxon>Metazoa</taxon>
        <taxon>Ecdysozoa</taxon>
        <taxon>Arthropoda</taxon>
        <taxon>Hexapoda</taxon>
        <taxon>Insecta</taxon>
        <taxon>Pterygota</taxon>
        <taxon>Neoptera</taxon>
        <taxon>Paraneoptera</taxon>
        <taxon>Hemiptera</taxon>
        <taxon>Heteroptera</taxon>
        <taxon>Panheteroptera</taxon>
        <taxon>Pentatomomorpha</taxon>
        <taxon>Pentatomoidea</taxon>
        <taxon>Pentatomidae</taxon>
        <taxon>Pentatominae</taxon>
        <taxon>Nezara</taxon>
    </lineage>
</organism>
<dbReference type="AlphaFoldDB" id="A0A9P0MWV3"/>
<proteinExistence type="predicted"/>